<keyword evidence="3" id="KW-1185">Reference proteome</keyword>
<dbReference type="GO" id="GO:0046872">
    <property type="term" value="F:metal ion binding"/>
    <property type="evidence" value="ECO:0007669"/>
    <property type="project" value="InterPro"/>
</dbReference>
<dbReference type="Proteomes" id="UP001165074">
    <property type="component" value="Unassembled WGS sequence"/>
</dbReference>
<proteinExistence type="predicted"/>
<dbReference type="InterPro" id="IPR024344">
    <property type="entry name" value="MDMPI_metal-binding"/>
</dbReference>
<accession>A0A9W6S189</accession>
<evidence type="ECO:0000313" key="2">
    <source>
        <dbReference type="EMBL" id="GLY83792.1"/>
    </source>
</evidence>
<dbReference type="NCBIfam" id="TIGR03083">
    <property type="entry name" value="maleylpyruvate isomerase family mycothiol-dependent enzyme"/>
    <property type="match status" value="1"/>
</dbReference>
<protein>
    <recommendedName>
        <fullName evidence="1">Mycothiol-dependent maleylpyruvate isomerase metal-binding domain-containing protein</fullName>
    </recommendedName>
</protein>
<dbReference type="SUPFAM" id="SSF109854">
    <property type="entry name" value="DinB/YfiT-like putative metalloenzymes"/>
    <property type="match status" value="1"/>
</dbReference>
<evidence type="ECO:0000259" key="1">
    <source>
        <dbReference type="Pfam" id="PF11716"/>
    </source>
</evidence>
<evidence type="ECO:0000313" key="3">
    <source>
        <dbReference type="Proteomes" id="UP001165074"/>
    </source>
</evidence>
<reference evidence="2" key="1">
    <citation type="submission" date="2023-03" db="EMBL/GenBank/DDBJ databases">
        <title>Actinoallomurus iriomotensis NBRC 103684.</title>
        <authorList>
            <person name="Ichikawa N."/>
            <person name="Sato H."/>
            <person name="Tonouchi N."/>
        </authorList>
    </citation>
    <scope>NUCLEOTIDE SEQUENCE</scope>
    <source>
        <strain evidence="2">NBRC 103684</strain>
    </source>
</reference>
<dbReference type="RefSeq" id="WP_285568407.1">
    <property type="nucleotide sequence ID" value="NZ_BSTK01000002.1"/>
</dbReference>
<dbReference type="Pfam" id="PF11716">
    <property type="entry name" value="MDMPI_N"/>
    <property type="match status" value="1"/>
</dbReference>
<dbReference type="AlphaFoldDB" id="A0A9W6S189"/>
<dbReference type="InterPro" id="IPR017517">
    <property type="entry name" value="Maleyloyr_isom"/>
</dbReference>
<gene>
    <name evidence="2" type="ORF">Airi02_017210</name>
</gene>
<comment type="caution">
    <text evidence="2">The sequence shown here is derived from an EMBL/GenBank/DDBJ whole genome shotgun (WGS) entry which is preliminary data.</text>
</comment>
<dbReference type="Gene3D" id="1.20.120.450">
    <property type="entry name" value="dinb family like domain"/>
    <property type="match status" value="1"/>
</dbReference>
<dbReference type="EMBL" id="BSTK01000002">
    <property type="protein sequence ID" value="GLY83792.1"/>
    <property type="molecule type" value="Genomic_DNA"/>
</dbReference>
<feature type="domain" description="Mycothiol-dependent maleylpyruvate isomerase metal-binding" evidence="1">
    <location>
        <begin position="7"/>
        <end position="133"/>
    </location>
</feature>
<organism evidence="2 3">
    <name type="scientific">Actinoallomurus iriomotensis</name>
    <dbReference type="NCBI Taxonomy" id="478107"/>
    <lineage>
        <taxon>Bacteria</taxon>
        <taxon>Bacillati</taxon>
        <taxon>Actinomycetota</taxon>
        <taxon>Actinomycetes</taxon>
        <taxon>Streptosporangiales</taxon>
        <taxon>Thermomonosporaceae</taxon>
        <taxon>Actinoallomurus</taxon>
    </lineage>
</organism>
<dbReference type="InterPro" id="IPR034660">
    <property type="entry name" value="DinB/YfiT-like"/>
</dbReference>
<sequence>MTDRPREAEAFLTALQDLPPNALSTCNTWTVHHIGAHLAGNYEEALRHVEAYAQGSPLTSTRSFEEREPPFRELSGAALLKAVERYEERMRRAVDAVLADDPDAELTWTGRPFKVGSFSSHMRNECAIHRWDLLGDDDTSLDLLADPSLLEHSVTAVGAGPLCARGLDIDAPEHRPLSARVRTEGQPDLLIEVDGDTPRMSLTGAAGEPTVVADQAARLLMLWGRKPGPPVRLRAVGPPDDVNRLQRLLSGY</sequence>
<name>A0A9W6S189_9ACTN</name>